<gene>
    <name evidence="1" type="ORF">M8744_14165</name>
</gene>
<proteinExistence type="predicted"/>
<protein>
    <submittedName>
        <fullName evidence="1">DUF1150 domain-containing protein</fullName>
    </submittedName>
</protein>
<evidence type="ECO:0000313" key="1">
    <source>
        <dbReference type="EMBL" id="MCM2563297.1"/>
    </source>
</evidence>
<name>A0ACC5ZYB6_9RHOB</name>
<reference evidence="1" key="1">
    <citation type="submission" date="2022-06" db="EMBL/GenBank/DDBJ databases">
        <title>Lutimaribacter sp. EGI FJ00013, a novel bacterium isolated from a salt lake sediment enrichment.</title>
        <authorList>
            <person name="Gao L."/>
            <person name="Fang B.-Z."/>
            <person name="Li W.-J."/>
        </authorList>
    </citation>
    <scope>NUCLEOTIDE SEQUENCE</scope>
    <source>
        <strain evidence="1">EGI FJ00013</strain>
    </source>
</reference>
<accession>A0ACC5ZYB6</accession>
<evidence type="ECO:0000313" key="2">
    <source>
        <dbReference type="Proteomes" id="UP001203036"/>
    </source>
</evidence>
<dbReference type="EMBL" id="JAMQGO010000010">
    <property type="protein sequence ID" value="MCM2563297.1"/>
    <property type="molecule type" value="Genomic_DNA"/>
</dbReference>
<organism evidence="1 2">
    <name type="scientific">Lutimaribacter degradans</name>
    <dbReference type="NCBI Taxonomy" id="2945989"/>
    <lineage>
        <taxon>Bacteria</taxon>
        <taxon>Pseudomonadati</taxon>
        <taxon>Pseudomonadota</taxon>
        <taxon>Alphaproteobacteria</taxon>
        <taxon>Rhodobacterales</taxon>
        <taxon>Roseobacteraceae</taxon>
        <taxon>Lutimaribacter</taxon>
    </lineage>
</organism>
<keyword evidence="2" id="KW-1185">Reference proteome</keyword>
<sequence length="75" mass="8374">MDVKYDFGAIGDQRIVYVRSVEVADLPKEVQDQVGDTKTLYAVHDENGQQLALVADRNMAFVLARQNDLSPVTVH</sequence>
<dbReference type="Proteomes" id="UP001203036">
    <property type="component" value="Unassembled WGS sequence"/>
</dbReference>
<comment type="caution">
    <text evidence="1">The sequence shown here is derived from an EMBL/GenBank/DDBJ whole genome shotgun (WGS) entry which is preliminary data.</text>
</comment>